<dbReference type="AlphaFoldDB" id="J3NFA3"/>
<evidence type="ECO:0000313" key="3">
    <source>
        <dbReference type="Proteomes" id="UP000006038"/>
    </source>
</evidence>
<dbReference type="HOGENOM" id="CLU_1573049_0_0_1"/>
<dbReference type="EnsemblPlants" id="OB12G26610.1">
    <property type="protein sequence ID" value="OB12G26610.1"/>
    <property type="gene ID" value="OB12G26610"/>
</dbReference>
<reference evidence="2" key="1">
    <citation type="journal article" date="2013" name="Nat. Commun.">
        <title>Whole-genome sequencing of Oryza brachyantha reveals mechanisms underlying Oryza genome evolution.</title>
        <authorList>
            <person name="Chen J."/>
            <person name="Huang Q."/>
            <person name="Gao D."/>
            <person name="Wang J."/>
            <person name="Lang Y."/>
            <person name="Liu T."/>
            <person name="Li B."/>
            <person name="Bai Z."/>
            <person name="Luis Goicoechea J."/>
            <person name="Liang C."/>
            <person name="Chen C."/>
            <person name="Zhang W."/>
            <person name="Sun S."/>
            <person name="Liao Y."/>
            <person name="Zhang X."/>
            <person name="Yang L."/>
            <person name="Song C."/>
            <person name="Wang M."/>
            <person name="Shi J."/>
            <person name="Liu G."/>
            <person name="Liu J."/>
            <person name="Zhou H."/>
            <person name="Zhou W."/>
            <person name="Yu Q."/>
            <person name="An N."/>
            <person name="Chen Y."/>
            <person name="Cai Q."/>
            <person name="Wang B."/>
            <person name="Liu B."/>
            <person name="Min J."/>
            <person name="Huang Y."/>
            <person name="Wu H."/>
            <person name="Li Z."/>
            <person name="Zhang Y."/>
            <person name="Yin Y."/>
            <person name="Song W."/>
            <person name="Jiang J."/>
            <person name="Jackson S.A."/>
            <person name="Wing R.A."/>
            <person name="Wang J."/>
            <person name="Chen M."/>
        </authorList>
    </citation>
    <scope>NUCLEOTIDE SEQUENCE [LARGE SCALE GENOMIC DNA]</scope>
    <source>
        <strain evidence="2">cv. IRGC 101232</strain>
    </source>
</reference>
<evidence type="ECO:0000313" key="2">
    <source>
        <dbReference type="EnsemblPlants" id="OB12G26610.1"/>
    </source>
</evidence>
<feature type="region of interest" description="Disordered" evidence="1">
    <location>
        <begin position="150"/>
        <end position="170"/>
    </location>
</feature>
<dbReference type="Gramene" id="OB12G26610.1">
    <property type="protein sequence ID" value="OB12G26610.1"/>
    <property type="gene ID" value="OB12G26610"/>
</dbReference>
<organism evidence="2">
    <name type="scientific">Oryza brachyantha</name>
    <name type="common">malo sina</name>
    <dbReference type="NCBI Taxonomy" id="4533"/>
    <lineage>
        <taxon>Eukaryota</taxon>
        <taxon>Viridiplantae</taxon>
        <taxon>Streptophyta</taxon>
        <taxon>Embryophyta</taxon>
        <taxon>Tracheophyta</taxon>
        <taxon>Spermatophyta</taxon>
        <taxon>Magnoliopsida</taxon>
        <taxon>Liliopsida</taxon>
        <taxon>Poales</taxon>
        <taxon>Poaceae</taxon>
        <taxon>BOP clade</taxon>
        <taxon>Oryzoideae</taxon>
        <taxon>Oryzeae</taxon>
        <taxon>Oryzinae</taxon>
        <taxon>Oryza</taxon>
    </lineage>
</organism>
<evidence type="ECO:0000256" key="1">
    <source>
        <dbReference type="SAM" id="MobiDB-lite"/>
    </source>
</evidence>
<reference evidence="2" key="2">
    <citation type="submission" date="2013-04" db="UniProtKB">
        <authorList>
            <consortium name="EnsemblPlants"/>
        </authorList>
    </citation>
    <scope>IDENTIFICATION</scope>
</reference>
<dbReference type="Proteomes" id="UP000006038">
    <property type="component" value="Chromosome 12"/>
</dbReference>
<keyword evidence="3" id="KW-1185">Reference proteome</keyword>
<proteinExistence type="predicted"/>
<name>J3NFA3_ORYBR</name>
<feature type="compositionally biased region" description="Low complexity" evidence="1">
    <location>
        <begin position="111"/>
        <end position="120"/>
    </location>
</feature>
<accession>J3NFA3</accession>
<sequence>MEPHHARASIALHCIAYISSPPPLLLLPLHFFLTDSCFCRLYYNQPIKINGPAPRRTLGPAARGGAQGGAEAAVQALARGSVVRAAAAAQGVPRRAEGVQGARPEAHRRPGAPAAPAGPVRVRRADAATALAPRCRGGAALRAVVRLPHAHGRAARRRPWRPHMRRRPRP</sequence>
<protein>
    <submittedName>
        <fullName evidence="2">Uncharacterized protein</fullName>
    </submittedName>
</protein>
<feature type="region of interest" description="Disordered" evidence="1">
    <location>
        <begin position="93"/>
        <end position="121"/>
    </location>
</feature>